<dbReference type="PANTHER" id="PTHR37461:SF1">
    <property type="entry name" value="ANTI-SIGMA-K FACTOR RSKA"/>
    <property type="match status" value="1"/>
</dbReference>
<proteinExistence type="predicted"/>
<feature type="transmembrane region" description="Helical" evidence="1">
    <location>
        <begin position="90"/>
        <end position="110"/>
    </location>
</feature>
<evidence type="ECO:0000313" key="3">
    <source>
        <dbReference type="EMBL" id="ANI00405.1"/>
    </source>
</evidence>
<evidence type="ECO:0000313" key="4">
    <source>
        <dbReference type="Proteomes" id="UP000078142"/>
    </source>
</evidence>
<keyword evidence="1" id="KW-1133">Transmembrane helix</keyword>
<reference evidence="3 4" key="1">
    <citation type="submission" date="2016-05" db="EMBL/GenBank/DDBJ databases">
        <authorList>
            <person name="Wang S."/>
            <person name="Zhu B."/>
        </authorList>
    </citation>
    <scope>NUCLEOTIDE SEQUENCE [LARGE SCALE GENOMIC DNA]</scope>
    <source>
        <strain evidence="3 4">CRS05-R5</strain>
    </source>
</reference>
<feature type="domain" description="Anti-sigma K factor RskA C-terminal" evidence="2">
    <location>
        <begin position="96"/>
        <end position="215"/>
    </location>
</feature>
<organism evidence="3 4">
    <name type="scientific">Pseudomonas koreensis</name>
    <dbReference type="NCBI Taxonomy" id="198620"/>
    <lineage>
        <taxon>Bacteria</taxon>
        <taxon>Pseudomonadati</taxon>
        <taxon>Pseudomonadota</taxon>
        <taxon>Gammaproteobacteria</taxon>
        <taxon>Pseudomonadales</taxon>
        <taxon>Pseudomonadaceae</taxon>
        <taxon>Pseudomonas</taxon>
    </lineage>
</organism>
<dbReference type="RefSeq" id="WP_064589550.1">
    <property type="nucleotide sequence ID" value="NZ_CP015852.1"/>
</dbReference>
<dbReference type="InterPro" id="IPR018764">
    <property type="entry name" value="RskA_C"/>
</dbReference>
<dbReference type="Pfam" id="PF10099">
    <property type="entry name" value="RskA_C"/>
    <property type="match status" value="1"/>
</dbReference>
<name>A0AAC9BXP4_9PSED</name>
<dbReference type="Proteomes" id="UP000078142">
    <property type="component" value="Chromosome"/>
</dbReference>
<accession>A0AAC9BXP4</accession>
<dbReference type="PANTHER" id="PTHR37461">
    <property type="entry name" value="ANTI-SIGMA-K FACTOR RSKA"/>
    <property type="match status" value="1"/>
</dbReference>
<dbReference type="GO" id="GO:0006417">
    <property type="term" value="P:regulation of translation"/>
    <property type="evidence" value="ECO:0007669"/>
    <property type="project" value="TreeGrafter"/>
</dbReference>
<dbReference type="AlphaFoldDB" id="A0AAC9BXP4"/>
<keyword evidence="1" id="KW-0812">Transmembrane</keyword>
<gene>
    <name evidence="3" type="ORF">A8L59_24335</name>
</gene>
<dbReference type="GO" id="GO:0005886">
    <property type="term" value="C:plasma membrane"/>
    <property type="evidence" value="ECO:0007669"/>
    <property type="project" value="InterPro"/>
</dbReference>
<dbReference type="EMBL" id="CP015852">
    <property type="protein sequence ID" value="ANI00405.1"/>
    <property type="molecule type" value="Genomic_DNA"/>
</dbReference>
<evidence type="ECO:0000259" key="2">
    <source>
        <dbReference type="Pfam" id="PF10099"/>
    </source>
</evidence>
<dbReference type="InterPro" id="IPR051474">
    <property type="entry name" value="Anti-sigma-K/W_factor"/>
</dbReference>
<sequence>MNYQTPALRRALAADYAIGLMSTAARRRFEQLLLDDAALRTELAQWQESLASLTDAIPQQPVPEHVWQGITARIEPQVLHLPEKRPFWNWLRVSVAACSIVVLVFLGSLYNRDDARYRATLLTADAQPALKVEAHADYLQVEPLTLAAVDANRSLELWAIPADGKPISLGVIPAGGKGKVELSEAQKALIGKPIALAVSLEPKGGSPTGQPTGPVLYQGALAAL</sequence>
<protein>
    <submittedName>
        <fullName evidence="3">Anti-sigma factor</fullName>
    </submittedName>
</protein>
<evidence type="ECO:0000256" key="1">
    <source>
        <dbReference type="SAM" id="Phobius"/>
    </source>
</evidence>
<keyword evidence="1" id="KW-0472">Membrane</keyword>
<dbReference type="GeneID" id="93491541"/>
<dbReference type="GO" id="GO:0016989">
    <property type="term" value="F:sigma factor antagonist activity"/>
    <property type="evidence" value="ECO:0007669"/>
    <property type="project" value="TreeGrafter"/>
</dbReference>